<dbReference type="EMBL" id="SDRB02002674">
    <property type="protein sequence ID" value="THG19048.1"/>
    <property type="molecule type" value="Genomic_DNA"/>
</dbReference>
<reference evidence="2 3" key="1">
    <citation type="journal article" date="2018" name="Proc. Natl. Acad. Sci. U.S.A.">
        <title>Draft genome sequence of Camellia sinensis var. sinensis provides insights into the evolution of the tea genome and tea quality.</title>
        <authorList>
            <person name="Wei C."/>
            <person name="Yang H."/>
            <person name="Wang S."/>
            <person name="Zhao J."/>
            <person name="Liu C."/>
            <person name="Gao L."/>
            <person name="Xia E."/>
            <person name="Lu Y."/>
            <person name="Tai Y."/>
            <person name="She G."/>
            <person name="Sun J."/>
            <person name="Cao H."/>
            <person name="Tong W."/>
            <person name="Gao Q."/>
            <person name="Li Y."/>
            <person name="Deng W."/>
            <person name="Jiang X."/>
            <person name="Wang W."/>
            <person name="Chen Q."/>
            <person name="Zhang S."/>
            <person name="Li H."/>
            <person name="Wu J."/>
            <person name="Wang P."/>
            <person name="Li P."/>
            <person name="Shi C."/>
            <person name="Zheng F."/>
            <person name="Jian J."/>
            <person name="Huang B."/>
            <person name="Shan D."/>
            <person name="Shi M."/>
            <person name="Fang C."/>
            <person name="Yue Y."/>
            <person name="Li F."/>
            <person name="Li D."/>
            <person name="Wei S."/>
            <person name="Han B."/>
            <person name="Jiang C."/>
            <person name="Yin Y."/>
            <person name="Xia T."/>
            <person name="Zhang Z."/>
            <person name="Bennetzen J.L."/>
            <person name="Zhao S."/>
            <person name="Wan X."/>
        </authorList>
    </citation>
    <scope>NUCLEOTIDE SEQUENCE [LARGE SCALE GENOMIC DNA]</scope>
    <source>
        <strain evidence="3">cv. Shuchazao</strain>
        <tissue evidence="2">Leaf</tissue>
    </source>
</reference>
<dbReference type="Proteomes" id="UP000306102">
    <property type="component" value="Unassembled WGS sequence"/>
</dbReference>
<evidence type="ECO:0000256" key="1">
    <source>
        <dbReference type="SAM" id="MobiDB-lite"/>
    </source>
</evidence>
<comment type="caution">
    <text evidence="2">The sequence shown here is derived from an EMBL/GenBank/DDBJ whole genome shotgun (WGS) entry which is preliminary data.</text>
</comment>
<organism evidence="2 3">
    <name type="scientific">Camellia sinensis var. sinensis</name>
    <name type="common">China tea</name>
    <dbReference type="NCBI Taxonomy" id="542762"/>
    <lineage>
        <taxon>Eukaryota</taxon>
        <taxon>Viridiplantae</taxon>
        <taxon>Streptophyta</taxon>
        <taxon>Embryophyta</taxon>
        <taxon>Tracheophyta</taxon>
        <taxon>Spermatophyta</taxon>
        <taxon>Magnoliopsida</taxon>
        <taxon>eudicotyledons</taxon>
        <taxon>Gunneridae</taxon>
        <taxon>Pentapetalae</taxon>
        <taxon>asterids</taxon>
        <taxon>Ericales</taxon>
        <taxon>Theaceae</taxon>
        <taxon>Camellia</taxon>
    </lineage>
</organism>
<accession>A0A4S4EQK2</accession>
<sequence length="474" mass="53371">MGNIPRAIGNCTLLSIFAMDENNLIGLLSLIQVEFPFHSRTLVPYPLISDSDIFRDNLGLAEITSASRPGHVAPRLTRRCHLATCWYSENISPRLPPRFYYLGILRSTIVQAFLALELAVFISSRVFFTTSSHLQPLFDFGDPHTDFTLSADVMGMWRHRVDTPTKLEYFRREFSIPADVHLRLAGEDDSIMPTTNSMPFPVVAFIECGLRLPLDILLREIIHYYKLNPMHFAINSYRVINGIIALAKQENARVTLANIQYCYTMCGLKKDTGYIYYLKSRSTEYKIVADLPDSNKGAGDDYFITSGNWEFAPDEDLHLYPLPRTVFVEGNALPQPEKGFRKSFFPSKGLKKLLDLPVHKRRAPLVLNFIPTYKSVLPDVPKRKKSQSPPSATTPQAASTSRPDQGLTSDPTEQPSTSAPYLIPPSQRKCRRRIIFAAEMGRQKAVAKDLLANIPSTIDAQLAPIQPLKPKQKG</sequence>
<protein>
    <submittedName>
        <fullName evidence="2">Uncharacterized protein</fullName>
    </submittedName>
</protein>
<gene>
    <name evidence="2" type="ORF">TEA_006598</name>
</gene>
<dbReference type="AlphaFoldDB" id="A0A4S4EQK2"/>
<feature type="compositionally biased region" description="Polar residues" evidence="1">
    <location>
        <begin position="387"/>
        <end position="419"/>
    </location>
</feature>
<name>A0A4S4EQK2_CAMSN</name>
<feature type="region of interest" description="Disordered" evidence="1">
    <location>
        <begin position="379"/>
        <end position="424"/>
    </location>
</feature>
<proteinExistence type="predicted"/>
<evidence type="ECO:0000313" key="2">
    <source>
        <dbReference type="EMBL" id="THG19048.1"/>
    </source>
</evidence>
<keyword evidence="3" id="KW-1185">Reference proteome</keyword>
<evidence type="ECO:0000313" key="3">
    <source>
        <dbReference type="Proteomes" id="UP000306102"/>
    </source>
</evidence>